<dbReference type="STRING" id="1742973.COMA2_30250"/>
<evidence type="ECO:0000313" key="2">
    <source>
        <dbReference type="Proteomes" id="UP000198736"/>
    </source>
</evidence>
<gene>
    <name evidence="1" type="ORF">COMA2_30250</name>
</gene>
<dbReference type="AlphaFoldDB" id="A0A0S4LLC9"/>
<proteinExistence type="predicted"/>
<name>A0A0S4LLC9_9BACT</name>
<dbReference type="Proteomes" id="UP000198736">
    <property type="component" value="Unassembled WGS sequence"/>
</dbReference>
<dbReference type="EMBL" id="CZPZ01000023">
    <property type="protein sequence ID" value="CUS37392.1"/>
    <property type="molecule type" value="Genomic_DNA"/>
</dbReference>
<sequence length="81" mass="8539">MVPSPFPLSKRNEGQRAEAIFAYSSSGLAEGAGRVRMSGVGALCKNGIDEGSALSMVGMFLDTNVGSLYRSDFCPHRPLTA</sequence>
<accession>A0A0S4LLC9</accession>
<protein>
    <submittedName>
        <fullName evidence="1">Uncharacterized protein</fullName>
    </submittedName>
</protein>
<evidence type="ECO:0000313" key="1">
    <source>
        <dbReference type="EMBL" id="CUS37392.1"/>
    </source>
</evidence>
<reference evidence="2" key="1">
    <citation type="submission" date="2015-10" db="EMBL/GenBank/DDBJ databases">
        <authorList>
            <person name="Luecker S."/>
            <person name="Luecker S."/>
        </authorList>
    </citation>
    <scope>NUCLEOTIDE SEQUENCE [LARGE SCALE GENOMIC DNA]</scope>
</reference>
<organism evidence="1 2">
    <name type="scientific">Candidatus Nitrospira nitrificans</name>
    <dbReference type="NCBI Taxonomy" id="1742973"/>
    <lineage>
        <taxon>Bacteria</taxon>
        <taxon>Pseudomonadati</taxon>
        <taxon>Nitrospirota</taxon>
        <taxon>Nitrospiria</taxon>
        <taxon>Nitrospirales</taxon>
        <taxon>Nitrospiraceae</taxon>
        <taxon>Nitrospira</taxon>
    </lineage>
</organism>
<keyword evidence="2" id="KW-1185">Reference proteome</keyword>